<evidence type="ECO:0000313" key="2">
    <source>
        <dbReference type="Proteomes" id="UP000176944"/>
    </source>
</evidence>
<dbReference type="AlphaFoldDB" id="A0A1D9GBP0"/>
<sequence length="83" mass="9403">MIEAGQYDGDIYFDENGEVECAWIAEMRNPCAPEPDCYGPAATFWGEEAKKFNDEFDAVAEEARSTGDNSKIQKFLENKWRGV</sequence>
<proteinExistence type="predicted"/>
<gene>
    <name evidence="1" type="ORF">BJP36_35460</name>
</gene>
<organism evidence="1 2">
    <name type="scientific">Moorena producens (strain JHB)</name>
    <dbReference type="NCBI Taxonomy" id="1454205"/>
    <lineage>
        <taxon>Bacteria</taxon>
        <taxon>Bacillati</taxon>
        <taxon>Cyanobacteriota</taxon>
        <taxon>Cyanophyceae</taxon>
        <taxon>Coleofasciculales</taxon>
        <taxon>Coleofasciculaceae</taxon>
        <taxon>Moorena</taxon>
    </lineage>
</organism>
<geneLocation type="plasmid" evidence="1">
    <name>unnamed1</name>
</geneLocation>
<dbReference type="EMBL" id="CP017709">
    <property type="protein sequence ID" value="AOY85059.1"/>
    <property type="molecule type" value="Genomic_DNA"/>
</dbReference>
<reference evidence="2" key="1">
    <citation type="submission" date="2016-10" db="EMBL/GenBank/DDBJ databases">
        <title>Comparative genomics uncovers the prolific and rare metabolic potential of the cyanobacterial genus Moorea.</title>
        <authorList>
            <person name="Leao T."/>
            <person name="Castelao G."/>
            <person name="Korobeynikov A."/>
            <person name="Monroe E.A."/>
            <person name="Podell S."/>
            <person name="Glukhov E."/>
            <person name="Allen E."/>
            <person name="Gerwick W.H."/>
            <person name="Gerwick L."/>
        </authorList>
    </citation>
    <scope>NUCLEOTIDE SEQUENCE [LARGE SCALE GENOMIC DNA]</scope>
    <source>
        <strain evidence="2">JHB</strain>
        <plasmid evidence="2">Plasmid unnamed1</plasmid>
    </source>
</reference>
<name>A0A1D9GBP0_MOOP1</name>
<accession>A0A1D9GBP0</accession>
<dbReference type="Proteomes" id="UP000176944">
    <property type="component" value="Plasmid unnamed1"/>
</dbReference>
<evidence type="ECO:0000313" key="1">
    <source>
        <dbReference type="EMBL" id="AOY85059.1"/>
    </source>
</evidence>
<protein>
    <submittedName>
        <fullName evidence="1">Uncharacterized protein</fullName>
    </submittedName>
</protein>
<keyword evidence="1" id="KW-0614">Plasmid</keyword>